<dbReference type="InterPro" id="IPR050340">
    <property type="entry name" value="Cytosolic_Fe-S_CAF"/>
</dbReference>
<keyword evidence="6" id="KW-1185">Reference proteome</keyword>
<keyword evidence="3" id="KW-0411">Iron-sulfur</keyword>
<accession>G4Q509</accession>
<dbReference type="Gene3D" id="3.30.70.20">
    <property type="match status" value="2"/>
</dbReference>
<dbReference type="PANTHER" id="PTHR11615">
    <property type="entry name" value="NITRATE, FORMATE, IRON DEHYDROGENASE"/>
    <property type="match status" value="1"/>
</dbReference>
<dbReference type="Pfam" id="PF25160">
    <property type="entry name" value="LdpA_Fe-S-bd"/>
    <property type="match status" value="1"/>
</dbReference>
<dbReference type="STRING" id="568816.Acin_0758"/>
<dbReference type="Pfam" id="PF02906">
    <property type="entry name" value="Fe_hyd_lg_C"/>
    <property type="match status" value="1"/>
</dbReference>
<dbReference type="InParanoid" id="G4Q509"/>
<dbReference type="NCBIfam" id="TIGR04105">
    <property type="entry name" value="FeFe_hydrog_B1"/>
    <property type="match status" value="1"/>
</dbReference>
<keyword evidence="1" id="KW-0479">Metal-binding</keyword>
<dbReference type="EMBL" id="CP003058">
    <property type="protein sequence ID" value="AEQ21991.1"/>
    <property type="molecule type" value="Genomic_DNA"/>
</dbReference>
<gene>
    <name evidence="5" type="ordered locus">Acin_0758</name>
</gene>
<dbReference type="InterPro" id="IPR057431">
    <property type="entry name" value="LdpA_Fe-S-bd"/>
</dbReference>
<reference evidence="5 6" key="1">
    <citation type="journal article" date="2011" name="J. Bacteriol.">
        <title>Complete genome sequence of Acidaminococcus intestini RYC-MR95, a Gram-negative bacterium from the phylum Firmicutes.</title>
        <authorList>
            <person name="D'Auria G."/>
            <person name="Galan J.C."/>
            <person name="Rodriguez-Alcayna M."/>
            <person name="Moya A."/>
            <person name="Baquero F."/>
            <person name="Latorre A."/>
        </authorList>
    </citation>
    <scope>NUCLEOTIDE SEQUENCE [LARGE SCALE GENOMIC DNA]</scope>
    <source>
        <strain evidence="5 6">RyC-MR95</strain>
    </source>
</reference>
<keyword evidence="2" id="KW-0408">Iron</keyword>
<dbReference type="SUPFAM" id="SSF53920">
    <property type="entry name" value="Fe-only hydrogenase"/>
    <property type="match status" value="1"/>
</dbReference>
<evidence type="ECO:0000256" key="1">
    <source>
        <dbReference type="ARBA" id="ARBA00022723"/>
    </source>
</evidence>
<evidence type="ECO:0000313" key="5">
    <source>
        <dbReference type="EMBL" id="AEQ21991.1"/>
    </source>
</evidence>
<dbReference type="InterPro" id="IPR004108">
    <property type="entry name" value="Fe_hydrogenase_lsu_C"/>
</dbReference>
<dbReference type="Proteomes" id="UP000007093">
    <property type="component" value="Chromosome"/>
</dbReference>
<evidence type="ECO:0000313" key="6">
    <source>
        <dbReference type="Proteomes" id="UP000007093"/>
    </source>
</evidence>
<dbReference type="PROSITE" id="PS00198">
    <property type="entry name" value="4FE4S_FER_1"/>
    <property type="match status" value="2"/>
</dbReference>
<organism evidence="5 6">
    <name type="scientific">Acidaminococcus intestini (strain RyC-MR95)</name>
    <dbReference type="NCBI Taxonomy" id="568816"/>
    <lineage>
        <taxon>Bacteria</taxon>
        <taxon>Bacillati</taxon>
        <taxon>Bacillota</taxon>
        <taxon>Negativicutes</taxon>
        <taxon>Acidaminococcales</taxon>
        <taxon>Acidaminococcaceae</taxon>
        <taxon>Acidaminococcus</taxon>
    </lineage>
</organism>
<proteinExistence type="predicted"/>
<dbReference type="PATRIC" id="fig|568816.4.peg.732"/>
<evidence type="ECO:0000259" key="4">
    <source>
        <dbReference type="PROSITE" id="PS51379"/>
    </source>
</evidence>
<feature type="domain" description="4Fe-4S ferredoxin-type" evidence="4">
    <location>
        <begin position="185"/>
        <end position="214"/>
    </location>
</feature>
<dbReference type="PROSITE" id="PS51379">
    <property type="entry name" value="4FE4S_FER_2"/>
    <property type="match status" value="2"/>
</dbReference>
<dbReference type="Gene3D" id="3.40.950.10">
    <property type="entry name" value="Fe-only Hydrogenase (Larger Subunit), Chain L, domain 3"/>
    <property type="match status" value="1"/>
</dbReference>
<name>G4Q509_ACIIR</name>
<dbReference type="InterPro" id="IPR009016">
    <property type="entry name" value="Fe_hydrogenase"/>
</dbReference>
<protein>
    <submittedName>
        <fullName evidence="5">Hydrogenase large subunit</fullName>
    </submittedName>
</protein>
<dbReference type="KEGG" id="ain:Acin_0758"/>
<dbReference type="HOGENOM" id="CLU_039046_0_1_9"/>
<dbReference type="GO" id="GO:0051536">
    <property type="term" value="F:iron-sulfur cluster binding"/>
    <property type="evidence" value="ECO:0007669"/>
    <property type="project" value="UniProtKB-KW"/>
</dbReference>
<dbReference type="InterPro" id="IPR017896">
    <property type="entry name" value="4Fe4S_Fe-S-bd"/>
</dbReference>
<dbReference type="SUPFAM" id="SSF54862">
    <property type="entry name" value="4Fe-4S ferredoxins"/>
    <property type="match status" value="2"/>
</dbReference>
<dbReference type="eggNOG" id="COG1149">
    <property type="taxonomic scope" value="Bacteria"/>
</dbReference>
<feature type="domain" description="4Fe-4S ferredoxin-type" evidence="4">
    <location>
        <begin position="139"/>
        <end position="169"/>
    </location>
</feature>
<dbReference type="InterPro" id="IPR027631">
    <property type="entry name" value="Mono_FeFe_hydrog"/>
</dbReference>
<dbReference type="eggNOG" id="COG4624">
    <property type="taxonomic scope" value="Bacteria"/>
</dbReference>
<evidence type="ECO:0000256" key="2">
    <source>
        <dbReference type="ARBA" id="ARBA00023004"/>
    </source>
</evidence>
<evidence type="ECO:0000256" key="3">
    <source>
        <dbReference type="ARBA" id="ARBA00023014"/>
    </source>
</evidence>
<dbReference type="AlphaFoldDB" id="G4Q509"/>
<sequence>MMKGYQMEVTQITQIRRKVLTMLSKMAYDGNLPDHVYDILQIVQEDSPRLRCCVHKERAVLKERINVALGLDTDLNIIEAAKKAVSEPVDRTQHVIAVLPEGCSACPVNKYMITDVCRRCLTHRCMNGCPKKAISVYQGRAHIDYDVCVECGNCKRACPYGAVVEISRPCENACKVHALHMGADKKAEIDKNVCVECGACRGACPFGAIEERSHIVQLIQDLKAENRSVYALLAPSFVGQFGLKVSPGQIKKACRMLGFTQVKEVAVGADMTVISEAEEYVEKVEHGDQKLLTSSCCPAFVATVKRHAPALADCISDTVSPMVARSKAVKHNDPGAITVFVGPCIAKKVEAREHPDEIDYSLTFEELKCMMDSQGINPAELEAEDFQPDSSADGCSFPQEAGVSKAVNDYTEKFHDITVNSHYCNGLEECLKALKDYQDGKLDIKYLEGMACVKGCLNGPGSLTEPGLTRVLLKRFADTTKVKCAGDNDFAQNEVKHVDMERVYLRK</sequence>
<dbReference type="InterPro" id="IPR017900">
    <property type="entry name" value="4Fe4S_Fe_S_CS"/>
</dbReference>
<dbReference type="Pfam" id="PF00037">
    <property type="entry name" value="Fer4"/>
    <property type="match status" value="1"/>
</dbReference>
<dbReference type="GO" id="GO:0046872">
    <property type="term" value="F:metal ion binding"/>
    <property type="evidence" value="ECO:0007669"/>
    <property type="project" value="UniProtKB-KW"/>
</dbReference>